<reference evidence="1" key="2">
    <citation type="submission" date="2025-09" db="UniProtKB">
        <authorList>
            <consortium name="EnsemblPlants"/>
        </authorList>
    </citation>
    <scope>IDENTIFICATION</scope>
</reference>
<dbReference type="Proteomes" id="UP001732700">
    <property type="component" value="Chromosome 7D"/>
</dbReference>
<dbReference type="EnsemblPlants" id="AVESA.00010b.r2.7DG1345640.1">
    <property type="protein sequence ID" value="AVESA.00010b.r2.7DG1345640.1.CDS.1"/>
    <property type="gene ID" value="AVESA.00010b.r2.7DG1345640"/>
</dbReference>
<sequence>MGVSSAVQWWEEWQLRVLVLASLVVQYILFITAALRKLPSRSGIRPAFTWLAYLGSDAIAIYGLATLFNRHKEPDGVRDNVLEVVWAPILLMHLGGQDAITAYNIEDNELWTRHILTAVSQVTVAVYVFWKSWPGGDQRLLQAAIVLFVPGVLKCFEKPLALNGASINSLVNSPGSIRRTTNKKVKIDPLEDFVRMAKHCFAAESNESVNAETETEIGTQTETEAEAKAKAKAKAKAEKPAEAVHLEPDRLFVDLASPPSDARVKMMKYFSELDDFKAYCSLRERLHNTFDLLYTKQNMFSYFSDPEKFLTQKLISFRGHCGVWVRTARSYLPFAAIALFHHSHREAYNHYDVKVTYTIICCTAGLEFAATGFLDKANLMIAEQYQLTIKLCTAKENLDSKPYIAEEKQPSSKERAKNISQPRSNPDFLNDMVSQCNVLASFVRDQKYSKTMSIVGKIQCREFLHQHWRMKSCYSSRSITALVLEYVKGGWKDHIQDATTYKMFNENRGHCALKEGCCYEDLGWILDGAFDESVILWHLATDLCYYYTGPSRHGSKCTKVFDAHVYRCPAWCEGSDYHERAVLCREMSNYMMYLLLVNPEMLMAGSRRNLFTAAYDELKGIMDRDIVNRDKKQRLEERELAHRIISMANGRASADPEGSDEGNVNGTASAHSEGSDEGNEDGTASADREGSHEGFIHDAWDIAKMLMGLPEERMWAVIEGVWVEMLCFSASRCRGYLHAKGLGAGVEYLSYVWLLQYYMGMETLAEKLHRADHQYPSPLNFPRGTTSCRSVVPENSSATGEEITIAVQ</sequence>
<name>A0ACD6AB06_AVESA</name>
<organism evidence="1 2">
    <name type="scientific">Avena sativa</name>
    <name type="common">Oat</name>
    <dbReference type="NCBI Taxonomy" id="4498"/>
    <lineage>
        <taxon>Eukaryota</taxon>
        <taxon>Viridiplantae</taxon>
        <taxon>Streptophyta</taxon>
        <taxon>Embryophyta</taxon>
        <taxon>Tracheophyta</taxon>
        <taxon>Spermatophyta</taxon>
        <taxon>Magnoliopsida</taxon>
        <taxon>Liliopsida</taxon>
        <taxon>Poales</taxon>
        <taxon>Poaceae</taxon>
        <taxon>BOP clade</taxon>
        <taxon>Pooideae</taxon>
        <taxon>Poodae</taxon>
        <taxon>Poeae</taxon>
        <taxon>Poeae Chloroplast Group 1 (Aveneae type)</taxon>
        <taxon>Aveninae</taxon>
        <taxon>Avena</taxon>
    </lineage>
</organism>
<protein>
    <submittedName>
        <fullName evidence="1">Uncharacterized protein</fullName>
    </submittedName>
</protein>
<keyword evidence="2" id="KW-1185">Reference proteome</keyword>
<reference evidence="1" key="1">
    <citation type="submission" date="2021-05" db="EMBL/GenBank/DDBJ databases">
        <authorList>
            <person name="Scholz U."/>
            <person name="Mascher M."/>
            <person name="Fiebig A."/>
        </authorList>
    </citation>
    <scope>NUCLEOTIDE SEQUENCE [LARGE SCALE GENOMIC DNA]</scope>
</reference>
<proteinExistence type="predicted"/>
<evidence type="ECO:0000313" key="1">
    <source>
        <dbReference type="EnsemblPlants" id="AVESA.00010b.r2.7DG1345640.1.CDS.1"/>
    </source>
</evidence>
<evidence type="ECO:0000313" key="2">
    <source>
        <dbReference type="Proteomes" id="UP001732700"/>
    </source>
</evidence>
<accession>A0ACD6AB06</accession>